<dbReference type="InterPro" id="IPR036116">
    <property type="entry name" value="FN3_sf"/>
</dbReference>
<evidence type="ECO:0000259" key="1">
    <source>
        <dbReference type="PROSITE" id="PS50853"/>
    </source>
</evidence>
<dbReference type="Gene3D" id="3.20.20.80">
    <property type="entry name" value="Glycosidases"/>
    <property type="match status" value="1"/>
</dbReference>
<name>A0AAP4D4E6_9ENTR</name>
<dbReference type="InterPro" id="IPR052750">
    <property type="entry name" value="GH18_Chitinase"/>
</dbReference>
<dbReference type="EMBL" id="JASSOM010000051">
    <property type="protein sequence ID" value="MDK9363713.1"/>
    <property type="molecule type" value="Genomic_DNA"/>
</dbReference>
<dbReference type="GO" id="GO:0004553">
    <property type="term" value="F:hydrolase activity, hydrolyzing O-glycosyl compounds"/>
    <property type="evidence" value="ECO:0007669"/>
    <property type="project" value="InterPro"/>
</dbReference>
<dbReference type="InterPro" id="IPR017853">
    <property type="entry name" value="GH"/>
</dbReference>
<dbReference type="SMART" id="SM00060">
    <property type="entry name" value="FN3"/>
    <property type="match status" value="1"/>
</dbReference>
<dbReference type="SUPFAM" id="SSF49265">
    <property type="entry name" value="Fibronectin type III"/>
    <property type="match status" value="1"/>
</dbReference>
<accession>A0AAP4D4E6</accession>
<keyword evidence="3" id="KW-1185">Reference proteome</keyword>
<proteinExistence type="predicted"/>
<dbReference type="InterPro" id="IPR013783">
    <property type="entry name" value="Ig-like_fold"/>
</dbReference>
<evidence type="ECO:0000313" key="2">
    <source>
        <dbReference type="EMBL" id="MDK9363713.1"/>
    </source>
</evidence>
<dbReference type="InterPro" id="IPR012291">
    <property type="entry name" value="CBM2_carb-bd_dom_sf"/>
</dbReference>
<organism evidence="2 3">
    <name type="scientific">Lelliottia wanjuensis</name>
    <dbReference type="NCBI Taxonomy" id="3050585"/>
    <lineage>
        <taxon>Bacteria</taxon>
        <taxon>Pseudomonadati</taxon>
        <taxon>Pseudomonadota</taxon>
        <taxon>Gammaproteobacteria</taxon>
        <taxon>Enterobacterales</taxon>
        <taxon>Enterobacteriaceae</taxon>
        <taxon>Lelliottia</taxon>
    </lineage>
</organism>
<dbReference type="Pfam" id="PF00041">
    <property type="entry name" value="fn3"/>
    <property type="match status" value="1"/>
</dbReference>
<dbReference type="InterPro" id="IPR003961">
    <property type="entry name" value="FN3_dom"/>
</dbReference>
<feature type="domain" description="Fibronectin type-III" evidence="1">
    <location>
        <begin position="122"/>
        <end position="210"/>
    </location>
</feature>
<dbReference type="Gene3D" id="2.60.40.290">
    <property type="match status" value="1"/>
</dbReference>
<reference evidence="2 3" key="1">
    <citation type="submission" date="2023-06" db="EMBL/GenBank/DDBJ databases">
        <title>Identification and characterization of antibiotic-resistant Gram-negative bacteria.</title>
        <authorList>
            <person name="Cho G.-S."/>
            <person name="Lee J."/>
            <person name="Tai E."/>
            <person name="Jeong S."/>
            <person name="Kim I."/>
            <person name="Kim B.-E."/>
            <person name="Jeong M.-I."/>
            <person name="Oh K.-K."/>
            <person name="Franz C.M.A.P."/>
        </authorList>
    </citation>
    <scope>NUCLEOTIDE SEQUENCE [LARGE SCALE GENOMIC DNA]</scope>
    <source>
        <strain evidence="2 3">V106_12</strain>
    </source>
</reference>
<dbReference type="Gene3D" id="2.60.40.10">
    <property type="entry name" value="Immunoglobulins"/>
    <property type="match status" value="1"/>
</dbReference>
<dbReference type="PANTHER" id="PTHR42976">
    <property type="entry name" value="BIFUNCTIONAL CHITINASE/LYSOZYME-RELATED"/>
    <property type="match status" value="1"/>
</dbReference>
<gene>
    <name evidence="2" type="ORF">QQF32_10950</name>
</gene>
<sequence>MKNTVQAVIAYAKWESGDTPAPYYDNCIITLYNMTDSDIVNPLIAFTLAAGQQPSQDLNFAFSVSGSSVSGYLTDDNRVPAQGSVEFAIGINGGEQLGALPTGFVVNGASADAPPDSDAPSVPQGLTVTGTGAKTASLVWQPSTDNVLVVGYIVEYAAGSAKTQLSVDAASAIITGLTELTAYTATVKAVDVAGNTSAISDVVSFTTQTAVPDPGEYRFSVAPYIDYMAYPQLTTGMCLDASGIKNYTLAFIVAGTNSADNTPMPAWGGQSDPAFDARTSSLAKDDIASLRAAGGDVAISFGGSAGIPIEEAVADTDTLIDWYQQIIDNYALKYIDFDLEGEVLAQPDVLTRHVVVVEAIMRANPSLQVSYTLPVDGQNSASSQGLSSYGIDFIAMLADADILPSMINGMTMDFGADSPADMFTGVKNALDAMNTQIVANWPQLSAKQAWRRTGATPMFGDNDVQGQTFTLDNQSQLLDYAKKVNLGMLSGWSENRDHDLFAWGYSKVIADYQHKNA</sequence>
<dbReference type="SUPFAM" id="SSF51445">
    <property type="entry name" value="(Trans)glycosidases"/>
    <property type="match status" value="1"/>
</dbReference>
<dbReference type="CDD" id="cd00063">
    <property type="entry name" value="FN3"/>
    <property type="match status" value="1"/>
</dbReference>
<dbReference type="AlphaFoldDB" id="A0AAP4D4E6"/>
<dbReference type="Proteomes" id="UP001223214">
    <property type="component" value="Unassembled WGS sequence"/>
</dbReference>
<dbReference type="RefSeq" id="WP_285150721.1">
    <property type="nucleotide sequence ID" value="NZ_JASSOM010000051.1"/>
</dbReference>
<protein>
    <submittedName>
        <fullName evidence="2">Fibronectin type III domain-containing protein</fullName>
    </submittedName>
</protein>
<dbReference type="PROSITE" id="PS50853">
    <property type="entry name" value="FN3"/>
    <property type="match status" value="1"/>
</dbReference>
<dbReference type="GO" id="GO:0030247">
    <property type="term" value="F:polysaccharide binding"/>
    <property type="evidence" value="ECO:0007669"/>
    <property type="project" value="InterPro"/>
</dbReference>
<evidence type="ECO:0000313" key="3">
    <source>
        <dbReference type="Proteomes" id="UP001223214"/>
    </source>
</evidence>
<dbReference type="PANTHER" id="PTHR42976:SF1">
    <property type="entry name" value="GH18 DOMAIN-CONTAINING PROTEIN-RELATED"/>
    <property type="match status" value="1"/>
</dbReference>
<comment type="caution">
    <text evidence="2">The sequence shown here is derived from an EMBL/GenBank/DDBJ whole genome shotgun (WGS) entry which is preliminary data.</text>
</comment>